<comment type="caution">
    <text evidence="2">The sequence shown here is derived from an EMBL/GenBank/DDBJ whole genome shotgun (WGS) entry which is preliminary data.</text>
</comment>
<keyword evidence="1" id="KW-0732">Signal</keyword>
<dbReference type="Gene3D" id="2.60.120.290">
    <property type="entry name" value="Spermadhesin, CUB domain"/>
    <property type="match status" value="1"/>
</dbReference>
<protein>
    <recommendedName>
        <fullName evidence="4">Cubilin</fullName>
    </recommendedName>
</protein>
<accession>A0A1D2MER7</accession>
<dbReference type="OMA" id="YHRTLIL"/>
<dbReference type="SUPFAM" id="SSF49854">
    <property type="entry name" value="Spermadhesin, CUB domain"/>
    <property type="match status" value="2"/>
</dbReference>
<dbReference type="EMBL" id="LJIJ01001584">
    <property type="protein sequence ID" value="ODM91351.1"/>
    <property type="molecule type" value="Genomic_DNA"/>
</dbReference>
<keyword evidence="3" id="KW-1185">Reference proteome</keyword>
<name>A0A1D2MER7_ORCCI</name>
<proteinExistence type="predicted"/>
<dbReference type="Proteomes" id="UP000094527">
    <property type="component" value="Unassembled WGS sequence"/>
</dbReference>
<reference evidence="2 3" key="1">
    <citation type="journal article" date="2016" name="Genome Biol. Evol.">
        <title>Gene Family Evolution Reflects Adaptation to Soil Environmental Stressors in the Genome of the Collembolan Orchesella cincta.</title>
        <authorList>
            <person name="Faddeeva-Vakhrusheva A."/>
            <person name="Derks M.F."/>
            <person name="Anvar S.Y."/>
            <person name="Agamennone V."/>
            <person name="Suring W."/>
            <person name="Smit S."/>
            <person name="van Straalen N.M."/>
            <person name="Roelofs D."/>
        </authorList>
    </citation>
    <scope>NUCLEOTIDE SEQUENCE [LARGE SCALE GENOMIC DNA]</scope>
    <source>
        <tissue evidence="2">Mixed pool</tissue>
    </source>
</reference>
<sequence>MLISTLVLIYLGVVGAAISDRQTGTVKQAEKTALDSGRSLEFADALNSTNCGDLLVSKGGFITYKQSKNDERCIWTIRTHKWETKFLMHESTFVSESDHVLIYSVDENGDLQVKAKIDKETGREIVGVLGPLLFLSFTSTKGQEFLLEYFAFGYNEATGYTYGHAHLDKPSGNLVWPEKPVDYYQNTFSTFTVSPNLVDTRLQLTVDTVDLVSLSRGCQNNFLTVHQLFESGFVLRLRYCEPDLLSSAEISSSSPLLIIYRAAVGPTNVGISFSWDESKKN</sequence>
<evidence type="ECO:0008006" key="4">
    <source>
        <dbReference type="Google" id="ProtNLM"/>
    </source>
</evidence>
<dbReference type="InterPro" id="IPR035914">
    <property type="entry name" value="Sperma_CUB_dom_sf"/>
</dbReference>
<organism evidence="2 3">
    <name type="scientific">Orchesella cincta</name>
    <name type="common">Springtail</name>
    <name type="synonym">Podura cincta</name>
    <dbReference type="NCBI Taxonomy" id="48709"/>
    <lineage>
        <taxon>Eukaryota</taxon>
        <taxon>Metazoa</taxon>
        <taxon>Ecdysozoa</taxon>
        <taxon>Arthropoda</taxon>
        <taxon>Hexapoda</taxon>
        <taxon>Collembola</taxon>
        <taxon>Entomobryomorpha</taxon>
        <taxon>Entomobryoidea</taxon>
        <taxon>Orchesellidae</taxon>
        <taxon>Orchesellinae</taxon>
        <taxon>Orchesella</taxon>
    </lineage>
</organism>
<evidence type="ECO:0000256" key="1">
    <source>
        <dbReference type="SAM" id="SignalP"/>
    </source>
</evidence>
<feature type="chain" id="PRO_5008903909" description="Cubilin" evidence="1">
    <location>
        <begin position="17"/>
        <end position="281"/>
    </location>
</feature>
<evidence type="ECO:0000313" key="2">
    <source>
        <dbReference type="EMBL" id="ODM91351.1"/>
    </source>
</evidence>
<feature type="signal peptide" evidence="1">
    <location>
        <begin position="1"/>
        <end position="16"/>
    </location>
</feature>
<dbReference type="AlphaFoldDB" id="A0A1D2MER7"/>
<evidence type="ECO:0000313" key="3">
    <source>
        <dbReference type="Proteomes" id="UP000094527"/>
    </source>
</evidence>
<gene>
    <name evidence="2" type="ORF">Ocin01_15331</name>
</gene>